<sequence length="477" mass="56084">MRLNHLPDEILLLILKELNNIEVLYSFHDVHPRFNEITRDSIFTSHLNFVKYSRDQIINKFSSNFIDEFSSQMLPEICEKIKWINIESSFMKCILSAKKYPNLYGLGLYNVDEEMINFLSNDENLFQNQITSLVIGIDPEKKNWTIVENICNNLFPVMNHLIDLTFCELSYKTLVRLLIDVPSPKFSSSTLLTLNIKAQTFNDCLYIPDGRFQNLQSLSIDLTNIDPSSRQIENQKKVPNLKCFNLSCLLVTWLYNELIVPLLHRMTNLEKLGLYLETGIKEKFIDGNTLKKDILDHLIKINHFDFDIYSLISLNNQTNYPLQQDIQSTFQGGSYPFVRIVSLYDERPFEHDFFLQISLAFPLMNRLTVTNQCSQQRKQSMDINENLEIIRYDHLLELDIGRCHDDYTEQFLLHTKTFLHDSISLIVDAESLERVTQNFTRNQTRTNCEKVNEIFFYGTKKYSIESLRDYFPFVEID</sequence>
<dbReference type="InterPro" id="IPR001810">
    <property type="entry name" value="F-box_dom"/>
</dbReference>
<dbReference type="PROSITE" id="PS50181">
    <property type="entry name" value="FBOX"/>
    <property type="match status" value="1"/>
</dbReference>
<reference evidence="2" key="1">
    <citation type="submission" date="2021-02" db="EMBL/GenBank/DDBJ databases">
        <authorList>
            <person name="Nowell W R."/>
        </authorList>
    </citation>
    <scope>NUCLEOTIDE SEQUENCE</scope>
</reference>
<organism evidence="2 3">
    <name type="scientific">Adineta ricciae</name>
    <name type="common">Rotifer</name>
    <dbReference type="NCBI Taxonomy" id="249248"/>
    <lineage>
        <taxon>Eukaryota</taxon>
        <taxon>Metazoa</taxon>
        <taxon>Spiralia</taxon>
        <taxon>Gnathifera</taxon>
        <taxon>Rotifera</taxon>
        <taxon>Eurotatoria</taxon>
        <taxon>Bdelloidea</taxon>
        <taxon>Adinetida</taxon>
        <taxon>Adinetidae</taxon>
        <taxon>Adineta</taxon>
    </lineage>
</organism>
<evidence type="ECO:0000313" key="3">
    <source>
        <dbReference type="Proteomes" id="UP000663828"/>
    </source>
</evidence>
<keyword evidence="3" id="KW-1185">Reference proteome</keyword>
<evidence type="ECO:0000259" key="1">
    <source>
        <dbReference type="PROSITE" id="PS50181"/>
    </source>
</evidence>
<dbReference type="Proteomes" id="UP000663828">
    <property type="component" value="Unassembled WGS sequence"/>
</dbReference>
<dbReference type="EMBL" id="CAJNOR010005626">
    <property type="protein sequence ID" value="CAF1570196.1"/>
    <property type="molecule type" value="Genomic_DNA"/>
</dbReference>
<proteinExistence type="predicted"/>
<accession>A0A815YFL2</accession>
<comment type="caution">
    <text evidence="2">The sequence shown here is derived from an EMBL/GenBank/DDBJ whole genome shotgun (WGS) entry which is preliminary data.</text>
</comment>
<name>A0A815YFL2_ADIRI</name>
<gene>
    <name evidence="2" type="ORF">XAT740_LOCUS44407</name>
</gene>
<protein>
    <recommendedName>
        <fullName evidence="1">F-box domain-containing protein</fullName>
    </recommendedName>
</protein>
<feature type="domain" description="F-box" evidence="1">
    <location>
        <begin position="1"/>
        <end position="52"/>
    </location>
</feature>
<dbReference type="AlphaFoldDB" id="A0A815YFL2"/>
<evidence type="ECO:0000313" key="2">
    <source>
        <dbReference type="EMBL" id="CAF1570196.1"/>
    </source>
</evidence>